<comment type="function">
    <text evidence="9">Catalyzes the activation of phenylacetic acid (PA) to phenylacetyl-CoA (PA-CoA).</text>
</comment>
<evidence type="ECO:0000259" key="11">
    <source>
        <dbReference type="Pfam" id="PF14535"/>
    </source>
</evidence>
<feature type="domain" description="AMP-dependent ligase C-terminal" evidence="11">
    <location>
        <begin position="344"/>
        <end position="437"/>
    </location>
</feature>
<evidence type="ECO:0000259" key="10">
    <source>
        <dbReference type="Pfam" id="PF00501"/>
    </source>
</evidence>
<sequence>MSSSLPPISDVTPLLDEAETWSIDQLREHQLQLLRQTLHRVYEHVPHYTAAFDAAGFHPNDLHELADLRHAPLTAKAELRDNYPFGLLAVPREDVVRVHASSGTTGRPTVVGYTKEDIATWAGLVARSLRSAGVRPGDVVHVAYGYGLFTGGLGAHYGAEALGCTVVPMSGGQSARQVQLIHDFGARVIMVTPSYFLSLLDEMDRQGLDPRESPLEIGVFGAEPWTPAMRTEIEERAGMHAVDLYGLSEVMGPGVAQEAVETKDGLTIWEDHFYPEIIDPITEQPVAEGEVGELVFTSLSKQAMPVIRYRTRDLTRLLPGTARPAMRRMEKITGRSDDLMIVRGVNVFPTQIEELVLQLPGLTPYFQCVLTRPDRLDELTVRVEADPNTSEDTRMRLAAELSGRIKERIGASAAVEIVDPDGIERSVGKARRILDQR</sequence>
<evidence type="ECO:0000256" key="7">
    <source>
        <dbReference type="ARBA" id="ARBA00068695"/>
    </source>
</evidence>
<evidence type="ECO:0000256" key="1">
    <source>
        <dbReference type="ARBA" id="ARBA00011245"/>
    </source>
</evidence>
<dbReference type="OrthoDB" id="580775at2"/>
<dbReference type="STRING" id="571913.VV02_25305"/>
<evidence type="ECO:0000256" key="9">
    <source>
        <dbReference type="PIRNR" id="PIRNR006444"/>
    </source>
</evidence>
<dbReference type="GO" id="GO:0010124">
    <property type="term" value="P:phenylacetate catabolic process"/>
    <property type="evidence" value="ECO:0007669"/>
    <property type="project" value="UniProtKB-UniRule"/>
</dbReference>
<dbReference type="EMBL" id="CP011112">
    <property type="protein sequence ID" value="AKU18389.1"/>
    <property type="molecule type" value="Genomic_DNA"/>
</dbReference>
<evidence type="ECO:0000256" key="4">
    <source>
        <dbReference type="ARBA" id="ARBA00060591"/>
    </source>
</evidence>
<evidence type="ECO:0000313" key="12">
    <source>
        <dbReference type="EMBL" id="AKU18389.1"/>
    </source>
</evidence>
<evidence type="ECO:0000256" key="3">
    <source>
        <dbReference type="ARBA" id="ARBA00022741"/>
    </source>
</evidence>
<dbReference type="RefSeq" id="WP_052596150.1">
    <property type="nucleotide sequence ID" value="NZ_CP011112.1"/>
</dbReference>
<dbReference type="CDD" id="cd05913">
    <property type="entry name" value="PaaK"/>
    <property type="match status" value="1"/>
</dbReference>
<dbReference type="InterPro" id="IPR028154">
    <property type="entry name" value="AMP-dep_Lig_C"/>
</dbReference>
<dbReference type="PIRSF" id="PIRSF006444">
    <property type="entry name" value="PaaK"/>
    <property type="match status" value="1"/>
</dbReference>
<accession>A0A0K1JNT9</accession>
<protein>
    <recommendedName>
        <fullName evidence="7 9">Phenylacetate-coenzyme A ligase</fullName>
        <ecNumber evidence="6 9">6.2.1.30</ecNumber>
    </recommendedName>
    <alternativeName>
        <fullName evidence="8 9">Phenylacetyl-CoA ligase</fullName>
    </alternativeName>
</protein>
<gene>
    <name evidence="12" type="ORF">VV02_25305</name>
</gene>
<evidence type="ECO:0000313" key="13">
    <source>
        <dbReference type="Proteomes" id="UP000066480"/>
    </source>
</evidence>
<comment type="subunit">
    <text evidence="1">Monomer.</text>
</comment>
<evidence type="ECO:0000256" key="8">
    <source>
        <dbReference type="ARBA" id="ARBA00075111"/>
    </source>
</evidence>
<reference evidence="12 13" key="1">
    <citation type="submission" date="2015-03" db="EMBL/GenBank/DDBJ databases">
        <title>Luteipulveratus halotolerans sp. nov., a novel actinobacterium (Dermacoccaceae) from Sarawak, Malaysia.</title>
        <authorList>
            <person name="Juboi H."/>
            <person name="Basik A."/>
            <person name="Shamsul S.S."/>
            <person name="Arnold P."/>
            <person name="Schmitt E.K."/>
            <person name="Sanglier J.-J."/>
            <person name="Yeo T."/>
        </authorList>
    </citation>
    <scope>NUCLEOTIDE SEQUENCE [LARGE SCALE GENOMIC DNA]</scope>
    <source>
        <strain evidence="12 13">MN07-A0370</strain>
    </source>
</reference>
<dbReference type="AlphaFoldDB" id="A0A0K1JNT9"/>
<dbReference type="Pfam" id="PF00501">
    <property type="entry name" value="AMP-binding"/>
    <property type="match status" value="1"/>
</dbReference>
<keyword evidence="3 9" id="KW-0547">Nucleotide-binding</keyword>
<comment type="similarity">
    <text evidence="5 9">Belongs to the phenylacetyl-CoA ligase family.</text>
</comment>
<dbReference type="PATRIC" id="fig|571913.6.peg.5129"/>
<dbReference type="GO" id="GO:0000166">
    <property type="term" value="F:nucleotide binding"/>
    <property type="evidence" value="ECO:0007669"/>
    <property type="project" value="UniProtKB-KW"/>
</dbReference>
<dbReference type="Pfam" id="PF14535">
    <property type="entry name" value="AMP-binding_C_2"/>
    <property type="match status" value="1"/>
</dbReference>
<feature type="domain" description="AMP-dependent synthetase/ligase" evidence="10">
    <location>
        <begin position="89"/>
        <end position="297"/>
    </location>
</feature>
<dbReference type="Proteomes" id="UP000066480">
    <property type="component" value="Chromosome"/>
</dbReference>
<dbReference type="KEGG" id="lmoi:VV02_25305"/>
<dbReference type="InterPro" id="IPR051414">
    <property type="entry name" value="Adenylate-forming_Reductase"/>
</dbReference>
<dbReference type="InterPro" id="IPR042099">
    <property type="entry name" value="ANL_N_sf"/>
</dbReference>
<evidence type="ECO:0000256" key="6">
    <source>
        <dbReference type="ARBA" id="ARBA00066629"/>
    </source>
</evidence>
<evidence type="ECO:0000256" key="2">
    <source>
        <dbReference type="ARBA" id="ARBA00022598"/>
    </source>
</evidence>
<dbReference type="Gene3D" id="3.40.50.12780">
    <property type="entry name" value="N-terminal domain of ligase-like"/>
    <property type="match status" value="1"/>
</dbReference>
<dbReference type="SUPFAM" id="SSF56801">
    <property type="entry name" value="Acetyl-CoA synthetase-like"/>
    <property type="match status" value="1"/>
</dbReference>
<evidence type="ECO:0000256" key="5">
    <source>
        <dbReference type="ARBA" id="ARBA00061566"/>
    </source>
</evidence>
<dbReference type="PANTHER" id="PTHR43439:SF1">
    <property type="entry name" value="PHENYLACETATE-COENZYME A LIGASE"/>
    <property type="match status" value="1"/>
</dbReference>
<comment type="pathway">
    <text evidence="4 9">Aromatic compound metabolism; phenylacetate degradation.</text>
</comment>
<dbReference type="PANTHER" id="PTHR43439">
    <property type="entry name" value="PHENYLACETATE-COENZYME A LIGASE"/>
    <property type="match status" value="1"/>
</dbReference>
<dbReference type="InterPro" id="IPR000873">
    <property type="entry name" value="AMP-dep_synth/lig_dom"/>
</dbReference>
<dbReference type="InterPro" id="IPR011880">
    <property type="entry name" value="PA_CoA_ligase"/>
</dbReference>
<keyword evidence="2 9" id="KW-0436">Ligase</keyword>
<dbReference type="EC" id="6.2.1.30" evidence="6 9"/>
<dbReference type="InterPro" id="IPR045851">
    <property type="entry name" value="AMP-bd_C_sf"/>
</dbReference>
<dbReference type="FunFam" id="3.40.50.12780:FF:000016">
    <property type="entry name" value="Phenylacetate-coenzyme A ligase"/>
    <property type="match status" value="1"/>
</dbReference>
<dbReference type="Gene3D" id="3.30.300.30">
    <property type="match status" value="1"/>
</dbReference>
<proteinExistence type="inferred from homology"/>
<name>A0A0K1JNT9_9MICO</name>
<dbReference type="GO" id="GO:0047475">
    <property type="term" value="F:phenylacetate-CoA ligase activity"/>
    <property type="evidence" value="ECO:0007669"/>
    <property type="project" value="UniProtKB-EC"/>
</dbReference>
<dbReference type="UniPathway" id="UPA00930"/>
<organism evidence="12 13">
    <name type="scientific">Luteipulveratus mongoliensis</name>
    <dbReference type="NCBI Taxonomy" id="571913"/>
    <lineage>
        <taxon>Bacteria</taxon>
        <taxon>Bacillati</taxon>
        <taxon>Actinomycetota</taxon>
        <taxon>Actinomycetes</taxon>
        <taxon>Micrococcales</taxon>
        <taxon>Dermacoccaceae</taxon>
        <taxon>Luteipulveratus</taxon>
    </lineage>
</organism>
<comment type="catalytic activity">
    <reaction evidence="9">
        <text>2-phenylacetate + ATP + CoA = phenylacetyl-CoA + AMP + diphosphate</text>
        <dbReference type="Rhea" id="RHEA:20956"/>
        <dbReference type="ChEBI" id="CHEBI:18401"/>
        <dbReference type="ChEBI" id="CHEBI:30616"/>
        <dbReference type="ChEBI" id="CHEBI:33019"/>
        <dbReference type="ChEBI" id="CHEBI:57287"/>
        <dbReference type="ChEBI" id="CHEBI:57390"/>
        <dbReference type="ChEBI" id="CHEBI:456215"/>
        <dbReference type="EC" id="6.2.1.30"/>
    </reaction>
</comment>
<keyword evidence="13" id="KW-1185">Reference proteome</keyword>